<dbReference type="SUPFAM" id="SSF50978">
    <property type="entry name" value="WD40 repeat-like"/>
    <property type="match status" value="1"/>
</dbReference>
<sequence>MSSEVRATQWAKRLSFIAMNADTRQYWDAHQQTLEGHSTWATAVAFSPDGKTLASASYDDTVRLWDPAKGAHQQTLEGHSDVVVAVAFSPDGKTLASGSDDKTVRLWDPATGAHQQTLKGHSDAVTAVAFSPDGKTLASASDDKTVRLWDLATGAPQQTLKDHSNSVTAVAFSLDGRCLTTNFGSLRLSSTSAPPDQHCDRQPTVHSLYVHNEWITMDGKKCLWLPKDYRSPEVAVYGNMIVLGHQSGGLTFLEAKVA</sequence>
<dbReference type="InterPro" id="IPR020472">
    <property type="entry name" value="WD40_PAC1"/>
</dbReference>
<dbReference type="PANTHER" id="PTHR19848">
    <property type="entry name" value="WD40 REPEAT PROTEIN"/>
    <property type="match status" value="1"/>
</dbReference>
<evidence type="ECO:0000256" key="2">
    <source>
        <dbReference type="ARBA" id="ARBA00022737"/>
    </source>
</evidence>
<proteinExistence type="predicted"/>
<feature type="repeat" description="WD" evidence="3">
    <location>
        <begin position="118"/>
        <end position="159"/>
    </location>
</feature>
<organism evidence="4 5">
    <name type="scientific">Purpureocillium lilacinum</name>
    <name type="common">Paecilomyces lilacinus</name>
    <dbReference type="NCBI Taxonomy" id="33203"/>
    <lineage>
        <taxon>Eukaryota</taxon>
        <taxon>Fungi</taxon>
        <taxon>Dikarya</taxon>
        <taxon>Ascomycota</taxon>
        <taxon>Pezizomycotina</taxon>
        <taxon>Sordariomycetes</taxon>
        <taxon>Hypocreomycetidae</taxon>
        <taxon>Hypocreales</taxon>
        <taxon>Ophiocordycipitaceae</taxon>
        <taxon>Purpureocillium</taxon>
    </lineage>
</organism>
<dbReference type="SMART" id="SM00320">
    <property type="entry name" value="WD40"/>
    <property type="match status" value="4"/>
</dbReference>
<evidence type="ECO:0000313" key="4">
    <source>
        <dbReference type="EMBL" id="KAK4064820.1"/>
    </source>
</evidence>
<dbReference type="Pfam" id="PF00400">
    <property type="entry name" value="WD40"/>
    <property type="match status" value="4"/>
</dbReference>
<dbReference type="InterPro" id="IPR036322">
    <property type="entry name" value="WD40_repeat_dom_sf"/>
</dbReference>
<dbReference type="PROSITE" id="PS50294">
    <property type="entry name" value="WD_REPEATS_REGION"/>
    <property type="match status" value="3"/>
</dbReference>
<dbReference type="InterPro" id="IPR015943">
    <property type="entry name" value="WD40/YVTN_repeat-like_dom_sf"/>
</dbReference>
<dbReference type="PANTHER" id="PTHR19848:SF8">
    <property type="entry name" value="F-BOX AND WD REPEAT DOMAIN CONTAINING 7"/>
    <property type="match status" value="1"/>
</dbReference>
<dbReference type="Proteomes" id="UP001287286">
    <property type="component" value="Unassembled WGS sequence"/>
</dbReference>
<dbReference type="EMBL" id="JAWRVI010000463">
    <property type="protein sequence ID" value="KAK4064820.1"/>
    <property type="molecule type" value="Genomic_DNA"/>
</dbReference>
<dbReference type="InterPro" id="IPR001680">
    <property type="entry name" value="WD40_rpt"/>
</dbReference>
<dbReference type="PRINTS" id="PR00320">
    <property type="entry name" value="GPROTEINBRPT"/>
</dbReference>
<keyword evidence="5" id="KW-1185">Reference proteome</keyword>
<feature type="repeat" description="WD" evidence="3">
    <location>
        <begin position="76"/>
        <end position="117"/>
    </location>
</feature>
<evidence type="ECO:0000256" key="3">
    <source>
        <dbReference type="PROSITE-ProRule" id="PRU00221"/>
    </source>
</evidence>
<comment type="caution">
    <text evidence="4">The sequence shown here is derived from an EMBL/GenBank/DDBJ whole genome shotgun (WGS) entry which is preliminary data.</text>
</comment>
<evidence type="ECO:0000313" key="5">
    <source>
        <dbReference type="Proteomes" id="UP001287286"/>
    </source>
</evidence>
<accession>A0ABR0BC97</accession>
<reference evidence="4 5" key="1">
    <citation type="journal article" date="2024" name="Microbiol. Resour. Announc.">
        <title>Genome annotations for the ascomycete fungi Trichoderma harzianum, Trichoderma aggressivum, and Purpureocillium lilacinum.</title>
        <authorList>
            <person name="Beijen E.P.W."/>
            <person name="Ohm R.A."/>
        </authorList>
    </citation>
    <scope>NUCLEOTIDE SEQUENCE [LARGE SCALE GENOMIC DNA]</scope>
    <source>
        <strain evidence="4 5">CBS 150709</strain>
    </source>
</reference>
<dbReference type="InterPro" id="IPR019775">
    <property type="entry name" value="WD40_repeat_CS"/>
</dbReference>
<protein>
    <submittedName>
        <fullName evidence="4">Uncharacterized protein</fullName>
    </submittedName>
</protein>
<keyword evidence="2" id="KW-0677">Repeat</keyword>
<dbReference type="Gene3D" id="2.130.10.10">
    <property type="entry name" value="YVTN repeat-like/Quinoprotein amine dehydrogenase"/>
    <property type="match status" value="2"/>
</dbReference>
<evidence type="ECO:0000256" key="1">
    <source>
        <dbReference type="ARBA" id="ARBA00022574"/>
    </source>
</evidence>
<name>A0ABR0BC97_PURLI</name>
<dbReference type="PROSITE" id="PS50082">
    <property type="entry name" value="WD_REPEATS_2"/>
    <property type="match status" value="3"/>
</dbReference>
<feature type="repeat" description="WD" evidence="3">
    <location>
        <begin position="34"/>
        <end position="75"/>
    </location>
</feature>
<gene>
    <name evidence="4" type="ORF">Purlil1_14098</name>
</gene>
<dbReference type="CDD" id="cd00200">
    <property type="entry name" value="WD40"/>
    <property type="match status" value="1"/>
</dbReference>
<dbReference type="PROSITE" id="PS00678">
    <property type="entry name" value="WD_REPEATS_1"/>
    <property type="match status" value="1"/>
</dbReference>
<keyword evidence="1 3" id="KW-0853">WD repeat</keyword>